<feature type="region of interest" description="Disordered" evidence="2">
    <location>
        <begin position="1204"/>
        <end position="1224"/>
    </location>
</feature>
<feature type="compositionally biased region" description="Basic and acidic residues" evidence="2">
    <location>
        <begin position="3940"/>
        <end position="3950"/>
    </location>
</feature>
<keyword evidence="1" id="KW-0175">Coiled coil</keyword>
<feature type="compositionally biased region" description="Basic and acidic residues" evidence="2">
    <location>
        <begin position="538"/>
        <end position="574"/>
    </location>
</feature>
<feature type="compositionally biased region" description="Basic and acidic residues" evidence="2">
    <location>
        <begin position="883"/>
        <end position="901"/>
    </location>
</feature>
<feature type="compositionally biased region" description="Basic and acidic residues" evidence="2">
    <location>
        <begin position="4327"/>
        <end position="4354"/>
    </location>
</feature>
<feature type="compositionally biased region" description="Basic and acidic residues" evidence="2">
    <location>
        <begin position="2481"/>
        <end position="2497"/>
    </location>
</feature>
<feature type="compositionally biased region" description="Basic and acidic residues" evidence="2">
    <location>
        <begin position="1021"/>
        <end position="1031"/>
    </location>
</feature>
<feature type="compositionally biased region" description="Polar residues" evidence="2">
    <location>
        <begin position="459"/>
        <end position="468"/>
    </location>
</feature>
<feature type="region of interest" description="Disordered" evidence="2">
    <location>
        <begin position="2023"/>
        <end position="2043"/>
    </location>
</feature>
<feature type="compositionally biased region" description="Basic and acidic residues" evidence="2">
    <location>
        <begin position="3607"/>
        <end position="3624"/>
    </location>
</feature>
<feature type="coiled-coil region" evidence="1">
    <location>
        <begin position="4012"/>
        <end position="4050"/>
    </location>
</feature>
<feature type="region of interest" description="Disordered" evidence="2">
    <location>
        <begin position="3940"/>
        <end position="3997"/>
    </location>
</feature>
<feature type="region of interest" description="Disordered" evidence="2">
    <location>
        <begin position="4648"/>
        <end position="4677"/>
    </location>
</feature>
<comment type="caution">
    <text evidence="3">The sequence shown here is derived from an EMBL/GenBank/DDBJ whole genome shotgun (WGS) entry which is preliminary data.</text>
</comment>
<sequence>MTQESTVTETTSEPKHIEQYQIPEAKEDTDKFLKDEIDKYHDVKPEVAVSVAQKSPSKEHEAEKGSPKKAKKEVKKGILGLFSKKDSDSDKEQDKELQKVLDDTNSFLQQEVDKYHDVKPHLSEVQLEKEVYKETIVIKEEIPLDEEKVEDVAKVKASTDTFLKDEIDKYHDIRPTVTEVSVDEEISKGVSLVQESVKEETLEKSPKKSKKDSEKGGFLGLFKKSKDEPKELQQDPEFVKVKIDTFDFLKGEVDRYHDVRPIIKEKVTEITEPVLKETTVIQEKMSPKKAMKEEEKPGIFRIFHKKGSEEKELKRRSLERDAEHKENVRLREDTDTFLGDEIANYHDVRPIIKEKPTAIDEKVSETIVTDTQSEKQSPKKAKRDEEKTGILGIFKKKGSEEKELKRRSMERELQQKIEHEDNVKIKENTNKFLEDEIQKYHDVRPIIKDVVIEQAQQVEEATSVQEPKQSPKKVKEEEKGGILGFFKKKGSEEKELKRRSMEKELQQKVEHEDNLKIREGTNKFLEAEVEKYHDVRPTIKETPIETPLKAKEVSETAEEKHSPKKSAKEEEKGGILRIFKKKGSEEKDVKRRSLDRELKAKAEAEENLMIRQDTNAFLETEVEKFHDVRPTIKEISEETVTQNEVTEEKLSPKKAKKDEEKTGILSFFKKKGSEEKELKRQSLERDVTLEHVENVRIRQDTDKFLEDEVKHFHDVRPVVTHVQEVVTEEKVSPKKAKKAEKSLLPGIFRKSADRELKDEPTDDSEEAIKAILETESFLQQEVDKHEDVKPIYKESAAAEQKTYQAKEEPVIFKETIVIREETSSGTKTKTKVSKLESEVTENATKIKVETDKVVKGDGEEPILWEEKVSKEEKGGVLSFFKKKDHDSKEKRPAHVEIRDNTDNFLQDEITNYHDVRPVVSPPVAQSVAVQEASEIPTEKKEKDKGGFLGMFKKKGHEDKKETEQQIKTRSDTDTFLNEEVDRYHDVRPIVTEKVTEEVIKKGEAKPVILKETIVEQISSEVTKKEVKEDTASPKPKKKDGKGILGLFGIKGQEGAEQKDTAVEVEELAKIKQQTDTFINDEIARYHDVRPIIKEVVVESVDKPVLKETAVLKEESTLPPKPKKREGKGPFGLFGKKDSEDSGSKSKKDEQLEELVKAKQDTDNFLKDEIDKHHDVRPIGKEATDSEPKEKPIVIKETIVVKKTKEESSAAKSKKSHGKGLLGLFEKKGSEDKEIKAKEESEQLAKVRKETDTFLKDEIDKFYDVRPVIKADITKVSEEKPVVIKETVVVKELVPAKDVEHTESKSPQPKKREGKGILGWFAKKGSEEVDVDVTEPEKLAKLRKDTDTFVKDEIDKHHDVRPIIKEKVDAEVVDKPTEKVVIIKETVVAKGDAVPKGKTETVDVAKIKADTDTFLKDEIDKFHDVRPIVQQAALEEQIVVKEETVKEGSPSKSKQKEGKGIISMFLKKGSEERDVKPKEVDHELIKAKLDTKGFLIEEVDKYHDVRPVLQKTTEEDIGKPLVIKETILLKEEVAPTKSKKKESVAETTPPQPKKREGKGILGWFGKKGSEEVDVDVTETEKLAKLRKDTDTFVKDEIDKYHDVRPIIEEKVVTEVVEKPTEKVVIIKETVVVKEEAVPKDKAETVDVAKIKADTDTFLKDEIDKFHDVRPIVQQAASEEKIVVKEETVKEGSPSKSKKKEGKGIIGMFLKKGSEERDVKPKEVDHELIKAKLDTKGFLIEEVDKYHDVRPVLQKTTEEDIEKPLVIKDTVILKEEVASTKSKKKESVAETTPPQPKKREGKGILGWFAKKGSEEVDVGITEAEKLAKLRKDTDTFVKDEIDKYHDVRPIIEEKVVTEVAEKPTEKVVIIKETVVVKEEAVAKDKAETVDVAKVKADTDTFLKDEIDKFHDVRLIVQESVSEEQIVVKEETVKEGSPSKSKKKEGKGIIGMFLKKGSEERDVKSKEVDHELIKAKLDTNAFLIEEIDKYHDVRPVLQKSTEEDVEKPLVVKETVILKEEVASPKSKKKEGIAETTPPQPKKREGKGILGWFAKKGSEEVDVDVTETEKLAKLRKDTDTFVKDEIDKYHDVRPIIEENVVTEVVEKPAEKVVIIKETVVVKEEAVPTDKAETVDVAKVKADTDTFLKDEIDKFHDVRPIVQEPALEEQIVVKEETVKEGSPSKSKRKEGKGIIGMFLKKGSEERDVKPKEVDHELIKAKLDTDAFLVEEVDKYHDVRPIVKEITEGIEKPVEIQETAVFREEVASPKSKKKEGKGILRIFGMKGPEDKQTEPAKDEQSLKIREETSKFVKDETDKYHDIKPQVEEKVHTALEESVVVGQATVVEPSEDAVKKESKGGLFGLFKKRDSEHKEDTVSECKVTEGVISTVVEQPVVMRETIVVKDETQTIIKEKVDDGKGGIMHIFKKKSHKDDHADHQEHEKEVKTRTETDEFLKTEIDQFHDARPIVKETIQQAAETTVDTSTPKPEKREAKGLITKKDSQERDTTDVIALELKTSEEFEKAKSHSDSFLKDEVEKYHDAKPVVKTIEEKITVELEQPMVLEKTIIITETEEFSEKQQSWPERPFLEQRADTGKFLKEEVDRYHDVKPVAPEAPSKKVEDHKEKGGLFGFFKKKGSEDRDIKVKHIDEAKEKEVEKRQERKASESPVKELVKVTAEQQEKASPKKGKKEDTKAGVFSIFKKKGSEDREIKEDEQTAKDKAKSDEFIQGEVEKYHDVRPISKEKTDKEETVVIKDIQVIKDAIPSHIQIEIVDKSADNKETDVIIKTEAGEPHEVKKVHSKETTVDDSKVSQMDSPKPTKKDEVKGGLFGIFKKKDHKPTVSKDEAEENAKIREDTETFLKDEIHRFHDVRTVTSEGTSEKHIEKGVLSGLIKKGGGTDKETDDKKKVAFKEDVQEPQTGHMKRTEHLVPEASSGKSDDGKDRERNVTDEDFMVLTPSQVDSLKEIEIHRVTEEIIRVKQGTAILKTESIAVSSPTGEEPQKKTPETEDVQTPLSDSVVKQMIDSSDFLRGEVSNYEDARPIIKPKEDVKPEDHSAKGTKLFGLFSKKKSQDEPVDKEKTRSKKMKEVEATSAASESKDFSEKEVDRFHEKESSSGFFGLFSKKTKPQERSAKHASDALSRETLQTMKDSSDFLQNEVALYHDIKPVPDKVLTDIEIFEPIQMSPIDISEKTLHDITETNKFIHEEVDGIPEGVLKKMEAPKEEEHTVEGPTRTITYTTKVEAIPHGERTTRVSDEVITGTIQLGPEVLSDLTKLEEEINKKLDEIRKETVTKEETHSKSSREDIADTQEPAEKVSKSPQKQPSQEKVSEEPMFTKSGSPFKIFGRKMSEEEVKRLQEEEHSVPGTYKVKDGDQLHESPRKISEESLKKMKDAHDFLSTELEHYESGKPEVITDLDDEVGKSKSSGLFSIFSKKDASPKPTKKKVKKQKSGKSLDEPSADGDSKKTSKSVGIFSKIGEKITGKSETTKAGDVSASSSRESSPEKKLLRKDTGEVIKSLDDIQTTVHTACDETSSFAGDLIKTFEGKLDETHSAAEKQSEDFKKAIDEKFSDTVKLGEEIKRETEKKVESAKDKLEEDVDKVGKDIGKTAENIGRKAREGLDDLREDASEAKAAVASSVQNVEDAATAAGKKLQEKVETDARKAGEKVKQDTEKASKETIKQASDISSSISETKQYVEVKGKDIGKAAKSASEAVEAELEKSAAKVDKTVDHIKSSTQEVVADVKDATKEAQSEAQKDIEEAKKKGKGFLGKLTKKLESAIHSTSKSVEDVSQKTDQKARELKDETKAVLDSAKDSTVKSIAESEAGTAEDMKELASKTVRDVEDKSKQTEEELLKAVDSSNVKAKQVVDKIEDTKRFIETESEEAGKDVQQRQKEVISEAQKGVEETKKKGKGFLGKLSKKIESAVQSTSKDAEDTIASGEAKVKAAVEDGDRQLQKGAQSTGEFIERTEKSAKDGAEEIGKKIGDAADNVAKSASEAKKDIEDKGKYIGETVGDKVDKAHEKVDEIKQESKRAIKEAELKQKELESDVQREVEETKKKGKGFLGKLGKKFESAVHSTSKATEDAVSSGEAKVKAAAEDTDKQVQKGAHASEQFIERTEESVKGGFKEIGRTLDDTGKSVTKLTSEADDKGTQIAENVEDTITAAVDKVHQKADEIIDKSDKVVKEADHKQKEVQSDVQKEVEETKKKGKGFLGKLGKKIESAVSSTTKSVEEPVTKTGAKVQEAVTEIDRVDEKVEKIEEDSVEAARKASEKQKQLESDLKKDVDEAKKKGKGFLGKLGGKIESAVSGTAKSVEATASKADSEIQKGVTASRDELERQRKEAQKFEERSHKQIRRMDESAAQSLEEAEEGIVDIAKGITDFAVETKKEIEDRGRESGKAVKSKAGAAEADIKKSMQKVDEAVEQIKKDAGSTSKEIASEHESVVRKEVDDAKKKSKGFLGKIGKKLSGKKDSSVDEDVKIVRGESSKTGISGTTDQIPNIKTDDAEKKVMGHPVFREATMSDVKQRTIDFIESESLKVDDPKMTRTLSDYGCQMKEQQRVPGARKISEVNMDLSNLPTDTEDVSPLSDKAHSYVSSPTSSRRTHSAHFSKTKGPQIVELRSTTTQESAEDEFYIITEPKEVLTKLTSEVTSKKPLFHIESEEDDSFSKSEDDNKGSTRSNVLETLTEQRIETMLSDMTRDMNEPIEKMQTVIKKEEKKLVEHKKEAEADVNAIEQKLRDLDTALDSLEQIQTKTETITITDTKTEKKLKRVERKFEHMASEVLDKEKADAKTKQITSPEVEAKQETEFRELVSQLSTEEISDFQKEYSHLWDEHTFSKSSDRESKTPDSQADVQELPKGR</sequence>
<keyword evidence="4" id="KW-1185">Reference proteome</keyword>
<feature type="compositionally biased region" description="Basic and acidic residues" evidence="2">
    <location>
        <begin position="3824"/>
        <end position="3844"/>
    </location>
</feature>
<feature type="compositionally biased region" description="Basic and acidic residues" evidence="2">
    <location>
        <begin position="2891"/>
        <end position="2909"/>
    </location>
</feature>
<feature type="compositionally biased region" description="Polar residues" evidence="2">
    <location>
        <begin position="2471"/>
        <end position="2480"/>
    </location>
</feature>
<feature type="region of interest" description="Disordered" evidence="2">
    <location>
        <begin position="2259"/>
        <end position="2301"/>
    </location>
</feature>
<accession>A0A9P0KGH3</accession>
<feature type="compositionally biased region" description="Basic and acidic residues" evidence="2">
    <location>
        <begin position="2281"/>
        <end position="2301"/>
    </location>
</feature>
<feature type="region of interest" description="Disordered" evidence="2">
    <location>
        <begin position="1111"/>
        <end position="1189"/>
    </location>
</feature>
<feature type="region of interest" description="Disordered" evidence="2">
    <location>
        <begin position="4069"/>
        <end position="4116"/>
    </location>
</feature>
<feature type="region of interest" description="Disordered" evidence="2">
    <location>
        <begin position="538"/>
        <end position="595"/>
    </location>
</feature>
<feature type="compositionally biased region" description="Basic and acidic residues" evidence="2">
    <location>
        <begin position="2788"/>
        <end position="2804"/>
    </location>
</feature>
<evidence type="ECO:0000256" key="1">
    <source>
        <dbReference type="SAM" id="Coils"/>
    </source>
</evidence>
<feature type="compositionally biased region" description="Basic and acidic residues" evidence="2">
    <location>
        <begin position="4661"/>
        <end position="4671"/>
    </location>
</feature>
<feature type="compositionally biased region" description="Basic and acidic residues" evidence="2">
    <location>
        <begin position="224"/>
        <end position="233"/>
    </location>
</feature>
<protein>
    <submittedName>
        <fullName evidence="3">Uncharacterized protein</fullName>
    </submittedName>
</protein>
<dbReference type="OrthoDB" id="6784861at2759"/>
<feature type="compositionally biased region" description="Basic and acidic residues" evidence="2">
    <location>
        <begin position="4776"/>
        <end position="4788"/>
    </location>
</feature>
<feature type="compositionally biased region" description="Basic and acidic residues" evidence="2">
    <location>
        <begin position="3960"/>
        <end position="3981"/>
    </location>
</feature>
<feature type="coiled-coil region" evidence="1">
    <location>
        <begin position="4701"/>
        <end position="4749"/>
    </location>
</feature>
<dbReference type="EMBL" id="CAKOFQ010006815">
    <property type="protein sequence ID" value="CAH1973757.1"/>
    <property type="molecule type" value="Genomic_DNA"/>
</dbReference>
<feature type="region of interest" description="Disordered" evidence="2">
    <location>
        <begin position="4776"/>
        <end position="4802"/>
    </location>
</feature>
<evidence type="ECO:0000313" key="3">
    <source>
        <dbReference type="EMBL" id="CAH1973757.1"/>
    </source>
</evidence>
<feature type="compositionally biased region" description="Basic and acidic residues" evidence="2">
    <location>
        <begin position="12"/>
        <end position="31"/>
    </location>
</feature>
<feature type="compositionally biased region" description="Low complexity" evidence="2">
    <location>
        <begin position="1"/>
        <end position="11"/>
    </location>
</feature>
<dbReference type="Gene3D" id="1.20.120.20">
    <property type="entry name" value="Apolipoprotein"/>
    <property type="match status" value="1"/>
</dbReference>
<feature type="region of interest" description="Disordered" evidence="2">
    <location>
        <begin position="883"/>
        <end position="902"/>
    </location>
</feature>
<feature type="compositionally biased region" description="Basic and acidic residues" evidence="2">
    <location>
        <begin position="56"/>
        <end position="66"/>
    </location>
</feature>
<feature type="region of interest" description="Disordered" evidence="2">
    <location>
        <begin position="2640"/>
        <end position="2725"/>
    </location>
</feature>
<feature type="compositionally biased region" description="Basic and acidic residues" evidence="2">
    <location>
        <begin position="3284"/>
        <end position="3311"/>
    </location>
</feature>
<feature type="region of interest" description="Disordered" evidence="2">
    <location>
        <begin position="3478"/>
        <end position="3507"/>
    </location>
</feature>
<feature type="compositionally biased region" description="Basic and acidic residues" evidence="2">
    <location>
        <begin position="4086"/>
        <end position="4099"/>
    </location>
</feature>
<feature type="compositionally biased region" description="Basic and acidic residues" evidence="2">
    <location>
        <begin position="4432"/>
        <end position="4445"/>
    </location>
</feature>
<feature type="compositionally biased region" description="Basic and acidic residues" evidence="2">
    <location>
        <begin position="4831"/>
        <end position="4842"/>
    </location>
</feature>
<feature type="compositionally biased region" description="Basic and acidic residues" evidence="2">
    <location>
        <begin position="2698"/>
        <end position="2725"/>
    </location>
</feature>
<feature type="compositionally biased region" description="Basic and acidic residues" evidence="2">
    <location>
        <begin position="3495"/>
        <end position="3507"/>
    </location>
</feature>
<reference evidence="3" key="1">
    <citation type="submission" date="2022-03" db="EMBL/GenBank/DDBJ databases">
        <authorList>
            <person name="Sayadi A."/>
        </authorList>
    </citation>
    <scope>NUCLEOTIDE SEQUENCE</scope>
</reference>
<feature type="compositionally biased region" description="Basic residues" evidence="2">
    <location>
        <begin position="4597"/>
        <end position="4606"/>
    </location>
</feature>
<feature type="compositionally biased region" description="Basic and acidic residues" evidence="2">
    <location>
        <begin position="3646"/>
        <end position="3674"/>
    </location>
</feature>
<feature type="region of interest" description="Disordered" evidence="2">
    <location>
        <begin position="195"/>
        <end position="233"/>
    </location>
</feature>
<feature type="region of interest" description="Disordered" evidence="2">
    <location>
        <begin position="3034"/>
        <end position="3101"/>
    </location>
</feature>
<feature type="region of interest" description="Disordered" evidence="2">
    <location>
        <begin position="4567"/>
        <end position="4611"/>
    </location>
</feature>
<proteinExistence type="predicted"/>
<feature type="compositionally biased region" description="Basic and acidic residues" evidence="2">
    <location>
        <begin position="3342"/>
        <end position="3382"/>
    </location>
</feature>
<dbReference type="Proteomes" id="UP001152888">
    <property type="component" value="Unassembled WGS sequence"/>
</dbReference>
<feature type="compositionally biased region" description="Basic and acidic residues" evidence="2">
    <location>
        <begin position="582"/>
        <end position="595"/>
    </location>
</feature>
<feature type="compositionally biased region" description="Basic and acidic residues" evidence="2">
    <location>
        <begin position="3091"/>
        <end position="3101"/>
    </location>
</feature>
<feature type="region of interest" description="Disordered" evidence="2">
    <location>
        <begin position="459"/>
        <end position="479"/>
    </location>
</feature>
<feature type="compositionally biased region" description="Basic and acidic residues" evidence="2">
    <location>
        <begin position="3034"/>
        <end position="3051"/>
    </location>
</feature>
<feature type="compositionally biased region" description="Basic and acidic residues" evidence="2">
    <location>
        <begin position="2425"/>
        <end position="2443"/>
    </location>
</feature>
<evidence type="ECO:0000313" key="4">
    <source>
        <dbReference type="Proteomes" id="UP001152888"/>
    </source>
</evidence>
<feature type="compositionally biased region" description="Basic residues" evidence="2">
    <location>
        <begin position="3435"/>
        <end position="3445"/>
    </location>
</feature>
<feature type="compositionally biased region" description="Basic and acidic residues" evidence="2">
    <location>
        <begin position="4385"/>
        <end position="4394"/>
    </location>
</feature>
<feature type="compositionally biased region" description="Basic and acidic residues" evidence="2">
    <location>
        <begin position="196"/>
        <end position="215"/>
    </location>
</feature>
<feature type="compositionally biased region" description="Basic and acidic residues" evidence="2">
    <location>
        <begin position="3064"/>
        <end position="3084"/>
    </location>
</feature>
<evidence type="ECO:0000256" key="2">
    <source>
        <dbReference type="SAM" id="MobiDB-lite"/>
    </source>
</evidence>
<feature type="coiled-coil region" evidence="1">
    <location>
        <begin position="399"/>
        <end position="436"/>
    </location>
</feature>
<feature type="region of interest" description="Disordered" evidence="2">
    <location>
        <begin position="3738"/>
        <end position="3757"/>
    </location>
</feature>
<feature type="region of interest" description="Disordered" evidence="2">
    <location>
        <begin position="1"/>
        <end position="31"/>
    </location>
</feature>
<feature type="region of interest" description="Disordered" evidence="2">
    <location>
        <begin position="4301"/>
        <end position="4362"/>
    </location>
</feature>
<feature type="compositionally biased region" description="Basic and acidic residues" evidence="2">
    <location>
        <begin position="2640"/>
        <end position="2688"/>
    </location>
</feature>
<feature type="compositionally biased region" description="Basic and acidic residues" evidence="2">
    <location>
        <begin position="372"/>
        <end position="388"/>
    </location>
</feature>
<feature type="region of interest" description="Disordered" evidence="2">
    <location>
        <begin position="3424"/>
        <end position="3464"/>
    </location>
</feature>
<feature type="compositionally biased region" description="Basic and acidic residues" evidence="2">
    <location>
        <begin position="4260"/>
        <end position="4279"/>
    </location>
</feature>
<feature type="region of interest" description="Disordered" evidence="2">
    <location>
        <begin position="363"/>
        <end position="388"/>
    </location>
</feature>
<gene>
    <name evidence="3" type="ORF">ACAOBT_LOCUS10732</name>
</gene>
<dbReference type="SUPFAM" id="SSF58113">
    <property type="entry name" value="Apolipoprotein A-I"/>
    <property type="match status" value="1"/>
</dbReference>
<feature type="compositionally biased region" description="Basic and acidic residues" evidence="2">
    <location>
        <begin position="955"/>
        <end position="972"/>
    </location>
</feature>
<feature type="region of interest" description="Disordered" evidence="2">
    <location>
        <begin position="44"/>
        <end position="75"/>
    </location>
</feature>
<feature type="compositionally biased region" description="Basic and acidic residues" evidence="2">
    <location>
        <begin position="4405"/>
        <end position="4425"/>
    </location>
</feature>
<organism evidence="3 4">
    <name type="scientific">Acanthoscelides obtectus</name>
    <name type="common">Bean weevil</name>
    <name type="synonym">Bruchus obtectus</name>
    <dbReference type="NCBI Taxonomy" id="200917"/>
    <lineage>
        <taxon>Eukaryota</taxon>
        <taxon>Metazoa</taxon>
        <taxon>Ecdysozoa</taxon>
        <taxon>Arthropoda</taxon>
        <taxon>Hexapoda</taxon>
        <taxon>Insecta</taxon>
        <taxon>Pterygota</taxon>
        <taxon>Neoptera</taxon>
        <taxon>Endopterygota</taxon>
        <taxon>Coleoptera</taxon>
        <taxon>Polyphaga</taxon>
        <taxon>Cucujiformia</taxon>
        <taxon>Chrysomeloidea</taxon>
        <taxon>Chrysomelidae</taxon>
        <taxon>Bruchinae</taxon>
        <taxon>Bruchini</taxon>
        <taxon>Acanthoscelides</taxon>
    </lineage>
</organism>
<feature type="region of interest" description="Disordered" evidence="2">
    <location>
        <begin position="1537"/>
        <end position="1560"/>
    </location>
</feature>
<feature type="compositionally biased region" description="Polar residues" evidence="2">
    <location>
        <begin position="3675"/>
        <end position="3686"/>
    </location>
</feature>
<feature type="region of interest" description="Disordered" evidence="2">
    <location>
        <begin position="1780"/>
        <end position="1800"/>
    </location>
</feature>
<feature type="compositionally biased region" description="Basic and acidic residues" evidence="2">
    <location>
        <begin position="3781"/>
        <end position="3811"/>
    </location>
</feature>
<feature type="region of interest" description="Disordered" evidence="2">
    <location>
        <begin position="929"/>
        <end position="973"/>
    </location>
</feature>
<feature type="region of interest" description="Disordered" evidence="2">
    <location>
        <begin position="3774"/>
        <end position="3844"/>
    </location>
</feature>
<feature type="region of interest" description="Disordered" evidence="2">
    <location>
        <begin position="4258"/>
        <end position="4279"/>
    </location>
</feature>
<feature type="region of interest" description="Disordered" evidence="2">
    <location>
        <begin position="2886"/>
        <end position="2948"/>
    </location>
</feature>
<feature type="region of interest" description="Disordered" evidence="2">
    <location>
        <begin position="2423"/>
        <end position="2443"/>
    </location>
</feature>
<feature type="compositionally biased region" description="Basic and acidic residues" evidence="2">
    <location>
        <begin position="1134"/>
        <end position="1189"/>
    </location>
</feature>
<feature type="compositionally biased region" description="Basic and acidic residues" evidence="2">
    <location>
        <begin position="2931"/>
        <end position="2943"/>
    </location>
</feature>
<feature type="compositionally biased region" description="Polar residues" evidence="2">
    <location>
        <begin position="3312"/>
        <end position="3321"/>
    </location>
</feature>
<feature type="region of interest" description="Disordered" evidence="2">
    <location>
        <begin position="1020"/>
        <end position="1043"/>
    </location>
</feature>
<feature type="compositionally biased region" description="Basic and acidic residues" evidence="2">
    <location>
        <begin position="1296"/>
        <end position="1314"/>
    </location>
</feature>
<feature type="region of interest" description="Disordered" evidence="2">
    <location>
        <begin position="3607"/>
        <end position="3686"/>
    </location>
</feature>
<feature type="compositionally biased region" description="Basic and acidic residues" evidence="2">
    <location>
        <begin position="936"/>
        <end position="945"/>
    </location>
</feature>
<feature type="region of interest" description="Disordered" evidence="2">
    <location>
        <begin position="2471"/>
        <end position="2497"/>
    </location>
</feature>
<feature type="region of interest" description="Disordered" evidence="2">
    <location>
        <begin position="1296"/>
        <end position="1316"/>
    </location>
</feature>
<feature type="region of interest" description="Disordered" evidence="2">
    <location>
        <begin position="2788"/>
        <end position="2821"/>
    </location>
</feature>
<feature type="region of interest" description="Disordered" evidence="2">
    <location>
        <begin position="3284"/>
        <end position="3382"/>
    </location>
</feature>
<feature type="region of interest" description="Disordered" evidence="2">
    <location>
        <begin position="4831"/>
        <end position="4856"/>
    </location>
</feature>
<feature type="region of interest" description="Disordered" evidence="2">
    <location>
        <begin position="4385"/>
        <end position="4445"/>
    </location>
</feature>
<feature type="region of interest" description="Disordered" evidence="2">
    <location>
        <begin position="2983"/>
        <end position="3011"/>
    </location>
</feature>
<name>A0A9P0KGH3_ACAOB</name>